<feature type="compositionally biased region" description="Acidic residues" evidence="1">
    <location>
        <begin position="65"/>
        <end position="77"/>
    </location>
</feature>
<evidence type="ECO:0000256" key="1">
    <source>
        <dbReference type="SAM" id="MobiDB-lite"/>
    </source>
</evidence>
<dbReference type="EMBL" id="GDJX01010451">
    <property type="protein sequence ID" value="JAT57485.1"/>
    <property type="molecule type" value="Transcribed_RNA"/>
</dbReference>
<proteinExistence type="predicted"/>
<accession>A0A1D1YS48</accession>
<reference evidence="2" key="1">
    <citation type="submission" date="2015-07" db="EMBL/GenBank/DDBJ databases">
        <title>Transcriptome Assembly of Anthurium amnicola.</title>
        <authorList>
            <person name="Suzuki J."/>
        </authorList>
    </citation>
    <scope>NUCLEOTIDE SEQUENCE</scope>
</reference>
<feature type="region of interest" description="Disordered" evidence="1">
    <location>
        <begin position="1"/>
        <end position="92"/>
    </location>
</feature>
<dbReference type="SUPFAM" id="SSF117281">
    <property type="entry name" value="Kelch motif"/>
    <property type="match status" value="1"/>
</dbReference>
<dbReference type="AlphaFoldDB" id="A0A1D1YS48"/>
<evidence type="ECO:0000313" key="2">
    <source>
        <dbReference type="EMBL" id="JAT57485.1"/>
    </source>
</evidence>
<organism evidence="2">
    <name type="scientific">Anthurium amnicola</name>
    <dbReference type="NCBI Taxonomy" id="1678845"/>
    <lineage>
        <taxon>Eukaryota</taxon>
        <taxon>Viridiplantae</taxon>
        <taxon>Streptophyta</taxon>
        <taxon>Embryophyta</taxon>
        <taxon>Tracheophyta</taxon>
        <taxon>Spermatophyta</taxon>
        <taxon>Magnoliopsida</taxon>
        <taxon>Liliopsida</taxon>
        <taxon>Araceae</taxon>
        <taxon>Pothoideae</taxon>
        <taxon>Potheae</taxon>
        <taxon>Anthurium</taxon>
    </lineage>
</organism>
<feature type="compositionally biased region" description="Low complexity" evidence="1">
    <location>
        <begin position="44"/>
        <end position="64"/>
    </location>
</feature>
<sequence>GQQGQQGHKDEQQYGQDQHDYPQQYQQGYHHDNDQQMQQAYLYGHQQAPGQQHHQQQHHQQQQQQEEEEMGDQEQEQEQVIKEKQKEQPLLPGLPDDVAKLCLARLPPRLLFSLCRPWRRLLYAPSFPPFLSLYALLSSPSTPSVELRAFDPVAAAWRPLPAHPHLRHLLLRHPAFLSRSFPVQSVSAAGRLVLLAATATRSLLPALPRPLLFHPATSRWHLGPPLPAPRRWCAAGSAGGLVYVAGGVGAAYSADVSRSAERWDPTSPAGWEPVVPLRDGRFSREAVDLVASGGKLCVVNVKGKGAKEGAVYDLAGDRWEGMPPGMLAGWTGPAAAAEESPGSPPATIYVADEAEGVLRAYDWARDAWATVASSDRLRGAVHVAAGGGRVCVACAGGDHVVVIDVTSRPARQWAVEPPDGRRVLALHVLPRVSRPERHA</sequence>
<name>A0A1D1YS48_9ARAE</name>
<dbReference type="InterPro" id="IPR015915">
    <property type="entry name" value="Kelch-typ_b-propeller"/>
</dbReference>
<feature type="non-terminal residue" evidence="2">
    <location>
        <position position="1"/>
    </location>
</feature>
<dbReference type="PANTHER" id="PTHR47590:SF7">
    <property type="entry name" value="OS06G0711700 PROTEIN"/>
    <property type="match status" value="1"/>
</dbReference>
<dbReference type="PANTHER" id="PTHR47590">
    <property type="entry name" value="F-BOX/KELCH-REPEAT PROTEIN SKIP25"/>
    <property type="match status" value="1"/>
</dbReference>
<dbReference type="Gene3D" id="2.120.10.80">
    <property type="entry name" value="Kelch-type beta propeller"/>
    <property type="match status" value="1"/>
</dbReference>
<gene>
    <name evidence="2" type="primary">SKIP25</name>
    <name evidence="2" type="ORF">g.53051</name>
</gene>
<feature type="compositionally biased region" description="Basic and acidic residues" evidence="1">
    <location>
        <begin position="7"/>
        <end position="20"/>
    </location>
</feature>
<protein>
    <submittedName>
        <fullName evidence="2">F-box/kelch-repeat protein SKIP25</fullName>
    </submittedName>
</protein>